<dbReference type="HOGENOM" id="CLU_190571_1_2_9"/>
<dbReference type="AlphaFoldDB" id="A8MFT5"/>
<evidence type="ECO:0000313" key="3">
    <source>
        <dbReference type="Proteomes" id="UP000000269"/>
    </source>
</evidence>
<dbReference type="KEGG" id="aoe:Clos_0158"/>
<reference evidence="3" key="1">
    <citation type="submission" date="2007-10" db="EMBL/GenBank/DDBJ databases">
        <title>Complete genome of Alkaliphilus oremlandii OhILAs.</title>
        <authorList>
            <person name="Copeland A."/>
            <person name="Lucas S."/>
            <person name="Lapidus A."/>
            <person name="Barry K."/>
            <person name="Detter J.C."/>
            <person name="Glavina del Rio T."/>
            <person name="Hammon N."/>
            <person name="Israni S."/>
            <person name="Dalin E."/>
            <person name="Tice H."/>
            <person name="Pitluck S."/>
            <person name="Chain P."/>
            <person name="Malfatti S."/>
            <person name="Shin M."/>
            <person name="Vergez L."/>
            <person name="Schmutz J."/>
            <person name="Larimer F."/>
            <person name="Land M."/>
            <person name="Hauser L."/>
            <person name="Kyrpides N."/>
            <person name="Mikhailova N."/>
            <person name="Stolz J.F."/>
            <person name="Dawson A."/>
            <person name="Fisher E."/>
            <person name="Crable B."/>
            <person name="Perera E."/>
            <person name="Lisak J."/>
            <person name="Ranganathan M."/>
            <person name="Basu P."/>
            <person name="Richardson P."/>
        </authorList>
    </citation>
    <scope>NUCLEOTIDE SEQUENCE [LARGE SCALE GENOMIC DNA]</scope>
    <source>
        <strain evidence="3">OhILAs</strain>
    </source>
</reference>
<gene>
    <name evidence="2" type="ordered locus">Clos_0158</name>
</gene>
<evidence type="ECO:0000259" key="1">
    <source>
        <dbReference type="Pfam" id="PF12645"/>
    </source>
</evidence>
<proteinExistence type="predicted"/>
<evidence type="ECO:0000313" key="2">
    <source>
        <dbReference type="EMBL" id="ABW17724.1"/>
    </source>
</evidence>
<dbReference type="OrthoDB" id="1856222at2"/>
<organism evidence="2 3">
    <name type="scientific">Alkaliphilus oremlandii (strain OhILAs)</name>
    <name type="common">Clostridium oremlandii (strain OhILAs)</name>
    <dbReference type="NCBI Taxonomy" id="350688"/>
    <lineage>
        <taxon>Bacteria</taxon>
        <taxon>Bacillati</taxon>
        <taxon>Bacillota</taxon>
        <taxon>Clostridia</taxon>
        <taxon>Peptostreptococcales</taxon>
        <taxon>Natronincolaceae</taxon>
        <taxon>Alkaliphilus</taxon>
    </lineage>
</organism>
<dbReference type="Pfam" id="PF12645">
    <property type="entry name" value="HTH_16"/>
    <property type="match status" value="1"/>
</dbReference>
<dbReference type="RefSeq" id="WP_012158039.1">
    <property type="nucleotide sequence ID" value="NC_009922.1"/>
</dbReference>
<dbReference type="eggNOG" id="ENOG5033IZI">
    <property type="taxonomic scope" value="Bacteria"/>
</dbReference>
<dbReference type="STRING" id="350688.Clos_0158"/>
<name>A8MFT5_ALKOO</name>
<keyword evidence="3" id="KW-1185">Reference proteome</keyword>
<protein>
    <recommendedName>
        <fullName evidence="1">Helix-turn-helix conjugative transposon-like domain-containing protein</fullName>
    </recommendedName>
</protein>
<accession>A8MFT5</accession>
<sequence length="83" mass="9915">MKNRELREVFNSAKNGDQIAMEKMLKMFRPLIYKNSFIDGKFDEDCFQDISIKFISCIKTFELSPIAMEDIHKSFEEIFHEKE</sequence>
<dbReference type="InterPro" id="IPR024760">
    <property type="entry name" value="HTH_dom_conjug_TS-like"/>
</dbReference>
<feature type="domain" description="Helix-turn-helix conjugative transposon-like" evidence="1">
    <location>
        <begin position="8"/>
        <end position="62"/>
    </location>
</feature>
<dbReference type="Proteomes" id="UP000000269">
    <property type="component" value="Chromosome"/>
</dbReference>
<dbReference type="EMBL" id="CP000853">
    <property type="protein sequence ID" value="ABW17724.1"/>
    <property type="molecule type" value="Genomic_DNA"/>
</dbReference>